<dbReference type="GO" id="GO:0070847">
    <property type="term" value="C:core mediator complex"/>
    <property type="evidence" value="ECO:0007669"/>
    <property type="project" value="TreeGrafter"/>
</dbReference>
<dbReference type="EMBL" id="SKBQ01000032">
    <property type="protein sequence ID" value="TPX13658.1"/>
    <property type="molecule type" value="Genomic_DNA"/>
</dbReference>
<evidence type="ECO:0000256" key="3">
    <source>
        <dbReference type="ARBA" id="ARBA00011837"/>
    </source>
</evidence>
<keyword evidence="13" id="KW-1185">Reference proteome</keyword>
<dbReference type="Pfam" id="PF05983">
    <property type="entry name" value="Med7"/>
    <property type="match status" value="1"/>
</dbReference>
<evidence type="ECO:0000256" key="5">
    <source>
        <dbReference type="ARBA" id="ARBA00023015"/>
    </source>
</evidence>
<dbReference type="InterPro" id="IPR044888">
    <property type="entry name" value="Mediatior_Med7_sf"/>
</dbReference>
<dbReference type="AlphaFoldDB" id="A0A507BA50"/>
<accession>A0A507BA50</accession>
<dbReference type="PANTHER" id="PTHR21428:SF11">
    <property type="entry name" value="MEDIATOR OF RNA POLYMERASE II TRANSCRIPTION SUBUNIT 7"/>
    <property type="match status" value="1"/>
</dbReference>
<dbReference type="GO" id="GO:0006357">
    <property type="term" value="P:regulation of transcription by RNA polymerase II"/>
    <property type="evidence" value="ECO:0007669"/>
    <property type="project" value="InterPro"/>
</dbReference>
<comment type="subunit">
    <text evidence="3 10">Component of the Mediator complex.</text>
</comment>
<evidence type="ECO:0000313" key="12">
    <source>
        <dbReference type="EMBL" id="TPX13658.1"/>
    </source>
</evidence>
<dbReference type="Proteomes" id="UP000319257">
    <property type="component" value="Unassembled WGS sequence"/>
</dbReference>
<feature type="region of interest" description="Disordered" evidence="11">
    <location>
        <begin position="204"/>
        <end position="230"/>
    </location>
</feature>
<dbReference type="PANTHER" id="PTHR21428">
    <property type="entry name" value="MEDIATOR OF RNA POLYMERASE II TRANSCRIPTION SUBUNIT 7"/>
    <property type="match status" value="1"/>
</dbReference>
<dbReference type="STRING" id="1093900.A0A507BA50"/>
<sequence length="249" mass="27948">MAENEQPAQGSLASTFPGPPVFWKDFTPENLERVEALRKAHAEAEGDAVGPATRIPGVPEELVNLQPPAPPADGQWRVFGDLYKLEDELPSLEDQGITDLAPKDGTEDDKALQLKRMAKSLLLNFFELTDIMATNVSQAEPKLNDIRTLFINTHHTINEWRPHQAREALIAMLQGRIDRVRNDTKLVREATERTRRTLESLADIEVPPDPTGRATAPFEDTPLEGERRRQAIEQRQAEIWDAMDEAAFA</sequence>
<comment type="function">
    <text evidence="9">Component of the Mediator complex, a coactivator involved in the regulated transcription of nearly all RNA polymerase II-dependent genes. Mediator functions as a bridge to convey information from gene-specific regulatory proteins to the basal RNA polymerase II transcription machinery. Mediator is recruited to promoters by direct interactions with regulatory proteins and serves as a scaffold for the assembly of a functional preinitiation complex with RNA polymerase II and the general transcription factors.</text>
</comment>
<evidence type="ECO:0000256" key="1">
    <source>
        <dbReference type="ARBA" id="ARBA00004123"/>
    </source>
</evidence>
<dbReference type="OrthoDB" id="10253553at2759"/>
<name>A0A507BA50_9PEZI</name>
<dbReference type="Gene3D" id="6.10.140.200">
    <property type="match status" value="1"/>
</dbReference>
<dbReference type="Gene3D" id="6.10.140.1520">
    <property type="match status" value="1"/>
</dbReference>
<keyword evidence="5 10" id="KW-0805">Transcription regulation</keyword>
<gene>
    <name evidence="12" type="ORF">E0L32_005861</name>
</gene>
<dbReference type="SUPFAM" id="SSF140718">
    <property type="entry name" value="Mediator hinge subcomplex-like"/>
    <property type="match status" value="1"/>
</dbReference>
<evidence type="ECO:0000256" key="11">
    <source>
        <dbReference type="SAM" id="MobiDB-lite"/>
    </source>
</evidence>
<dbReference type="GO" id="GO:0016592">
    <property type="term" value="C:mediator complex"/>
    <property type="evidence" value="ECO:0007669"/>
    <property type="project" value="InterPro"/>
</dbReference>
<dbReference type="InterPro" id="IPR037212">
    <property type="entry name" value="Med7/Med21-like"/>
</dbReference>
<dbReference type="InterPro" id="IPR009244">
    <property type="entry name" value="Mediatior_Med7"/>
</dbReference>
<keyword evidence="7 10" id="KW-0804">Transcription</keyword>
<evidence type="ECO:0000256" key="10">
    <source>
        <dbReference type="RuleBase" id="RU364060"/>
    </source>
</evidence>
<evidence type="ECO:0000256" key="6">
    <source>
        <dbReference type="ARBA" id="ARBA00023159"/>
    </source>
</evidence>
<feature type="region of interest" description="Disordered" evidence="11">
    <location>
        <begin position="1"/>
        <end position="21"/>
    </location>
</feature>
<dbReference type="InParanoid" id="A0A507BA50"/>
<comment type="caution">
    <text evidence="12">The sequence shown here is derived from an EMBL/GenBank/DDBJ whole genome shotgun (WGS) entry which is preliminary data.</text>
</comment>
<organism evidence="12 13">
    <name type="scientific">Thyridium curvatum</name>
    <dbReference type="NCBI Taxonomy" id="1093900"/>
    <lineage>
        <taxon>Eukaryota</taxon>
        <taxon>Fungi</taxon>
        <taxon>Dikarya</taxon>
        <taxon>Ascomycota</taxon>
        <taxon>Pezizomycotina</taxon>
        <taxon>Sordariomycetes</taxon>
        <taxon>Sordariomycetidae</taxon>
        <taxon>Thyridiales</taxon>
        <taxon>Thyridiaceae</taxon>
        <taxon>Thyridium</taxon>
    </lineage>
</organism>
<protein>
    <recommendedName>
        <fullName evidence="4 10">Mediator of RNA polymerase II transcription subunit 7</fullName>
    </recommendedName>
</protein>
<evidence type="ECO:0000256" key="8">
    <source>
        <dbReference type="ARBA" id="ARBA00023242"/>
    </source>
</evidence>
<evidence type="ECO:0000256" key="7">
    <source>
        <dbReference type="ARBA" id="ARBA00023163"/>
    </source>
</evidence>
<reference evidence="12 13" key="1">
    <citation type="submission" date="2019-06" db="EMBL/GenBank/DDBJ databases">
        <title>Draft genome sequence of the filamentous fungus Phialemoniopsis curvata isolated from diesel fuel.</title>
        <authorList>
            <person name="Varaljay V.A."/>
            <person name="Lyon W.J."/>
            <person name="Crouch A.L."/>
            <person name="Drake C.E."/>
            <person name="Hollomon J.M."/>
            <person name="Nadeau L.J."/>
            <person name="Nunn H.S."/>
            <person name="Stevenson B.S."/>
            <person name="Bojanowski C.L."/>
            <person name="Crookes-Goodson W.J."/>
        </authorList>
    </citation>
    <scope>NUCLEOTIDE SEQUENCE [LARGE SCALE GENOMIC DNA]</scope>
    <source>
        <strain evidence="12 13">D216</strain>
    </source>
</reference>
<evidence type="ECO:0000256" key="9">
    <source>
        <dbReference type="ARBA" id="ARBA00025687"/>
    </source>
</evidence>
<proteinExistence type="inferred from homology"/>
<evidence type="ECO:0000256" key="4">
    <source>
        <dbReference type="ARBA" id="ARBA00020631"/>
    </source>
</evidence>
<keyword evidence="6 10" id="KW-0010">Activator</keyword>
<keyword evidence="8 10" id="KW-0539">Nucleus</keyword>
<comment type="subcellular location">
    <subcellularLocation>
        <location evidence="1 10">Nucleus</location>
    </subcellularLocation>
</comment>
<dbReference type="GeneID" id="41973308"/>
<comment type="similarity">
    <text evidence="2 10">Belongs to the Mediator complex subunit 7 family.</text>
</comment>
<evidence type="ECO:0000256" key="2">
    <source>
        <dbReference type="ARBA" id="ARBA00009994"/>
    </source>
</evidence>
<feature type="compositionally biased region" description="Polar residues" evidence="11">
    <location>
        <begin position="1"/>
        <end position="14"/>
    </location>
</feature>
<evidence type="ECO:0000313" key="13">
    <source>
        <dbReference type="Proteomes" id="UP000319257"/>
    </source>
</evidence>
<dbReference type="GO" id="GO:0003712">
    <property type="term" value="F:transcription coregulator activity"/>
    <property type="evidence" value="ECO:0007669"/>
    <property type="project" value="InterPro"/>
</dbReference>
<dbReference type="FunCoup" id="A0A507BA50">
    <property type="interactions" value="691"/>
</dbReference>
<dbReference type="RefSeq" id="XP_030995369.1">
    <property type="nucleotide sequence ID" value="XM_031140429.1"/>
</dbReference>